<feature type="compositionally biased region" description="Low complexity" evidence="1">
    <location>
        <begin position="171"/>
        <end position="182"/>
    </location>
</feature>
<keyword evidence="2" id="KW-0472">Membrane</keyword>
<dbReference type="Proteomes" id="UP000612893">
    <property type="component" value="Unassembled WGS sequence"/>
</dbReference>
<dbReference type="EMBL" id="JAEKNR010000022">
    <property type="protein sequence ID" value="MBJ7596765.1"/>
    <property type="molecule type" value="Genomic_DNA"/>
</dbReference>
<name>A0A934N1A3_9BACT</name>
<keyword evidence="2" id="KW-1133">Transmembrane helix</keyword>
<feature type="compositionally biased region" description="Low complexity" evidence="1">
    <location>
        <begin position="191"/>
        <end position="201"/>
    </location>
</feature>
<evidence type="ECO:0000313" key="3">
    <source>
        <dbReference type="EMBL" id="MBJ7596765.1"/>
    </source>
</evidence>
<keyword evidence="4" id="KW-1185">Reference proteome</keyword>
<feature type="transmembrane region" description="Helical" evidence="2">
    <location>
        <begin position="49"/>
        <end position="71"/>
    </location>
</feature>
<reference evidence="3" key="1">
    <citation type="submission" date="2020-10" db="EMBL/GenBank/DDBJ databases">
        <title>Ca. Dormibacterota MAGs.</title>
        <authorList>
            <person name="Montgomery K."/>
        </authorList>
    </citation>
    <scope>NUCLEOTIDE SEQUENCE [LARGE SCALE GENOMIC DNA]</scope>
    <source>
        <strain evidence="3">SC8812_S17_10</strain>
    </source>
</reference>
<evidence type="ECO:0000256" key="1">
    <source>
        <dbReference type="SAM" id="MobiDB-lite"/>
    </source>
</evidence>
<dbReference type="RefSeq" id="WP_338198596.1">
    <property type="nucleotide sequence ID" value="NZ_JAEKNR010000022.1"/>
</dbReference>
<comment type="caution">
    <text evidence="3">The sequence shown here is derived from an EMBL/GenBank/DDBJ whole genome shotgun (WGS) entry which is preliminary data.</text>
</comment>
<accession>A0A934N1A3</accession>
<keyword evidence="2" id="KW-0812">Transmembrane</keyword>
<feature type="compositionally biased region" description="Polar residues" evidence="1">
    <location>
        <begin position="133"/>
        <end position="155"/>
    </location>
</feature>
<evidence type="ECO:0000256" key="2">
    <source>
        <dbReference type="SAM" id="Phobius"/>
    </source>
</evidence>
<evidence type="ECO:0000313" key="4">
    <source>
        <dbReference type="Proteomes" id="UP000612893"/>
    </source>
</evidence>
<gene>
    <name evidence="3" type="ORF">JF922_01575</name>
</gene>
<dbReference type="AlphaFoldDB" id="A0A934N1A3"/>
<proteinExistence type="predicted"/>
<organism evidence="3 4">
    <name type="scientific">Candidatus Nephthysia bennettiae</name>
    <dbReference type="NCBI Taxonomy" id="3127016"/>
    <lineage>
        <taxon>Bacteria</taxon>
        <taxon>Bacillati</taxon>
        <taxon>Candidatus Dormiibacterota</taxon>
        <taxon>Candidatus Dormibacteria</taxon>
        <taxon>Candidatus Dormibacterales</taxon>
        <taxon>Candidatus Dormibacteraceae</taxon>
        <taxon>Candidatus Nephthysia</taxon>
    </lineage>
</organism>
<feature type="compositionally biased region" description="Pro residues" evidence="1">
    <location>
        <begin position="159"/>
        <end position="170"/>
    </location>
</feature>
<feature type="region of interest" description="Disordered" evidence="1">
    <location>
        <begin position="125"/>
        <end position="201"/>
    </location>
</feature>
<sequence length="201" mass="20499">MQSPRLETGPADPGMQHLPDVVRTRLDTWYPSHLPARFRPRVQPRSPRLLRPLPLALAALLLVLLAAGAAAGPTRALTDAIVNLAGSHPAATPTPRARSDVRSAPGLVRPAAATITVTPIPANPAALAGPSAIHTQRTASGSRTMAPLPTSNSMVVGTPAPPAQPSPSPLLPDSNPSGSPDQQPSPPPVSSPSTVPAAPPS</sequence>
<protein>
    <submittedName>
        <fullName evidence="3">Uncharacterized protein</fullName>
    </submittedName>
</protein>